<dbReference type="SUPFAM" id="SSF56281">
    <property type="entry name" value="Metallo-hydrolase/oxidoreductase"/>
    <property type="match status" value="1"/>
</dbReference>
<evidence type="ECO:0000256" key="2">
    <source>
        <dbReference type="SAM" id="MobiDB-lite"/>
    </source>
</evidence>
<dbReference type="Proteomes" id="UP000186524">
    <property type="component" value="Unassembled WGS sequence"/>
</dbReference>
<dbReference type="SMART" id="SM00894">
    <property type="entry name" value="Excalibur"/>
    <property type="match status" value="1"/>
</dbReference>
<dbReference type="Pfam" id="PF00753">
    <property type="entry name" value="Lactamase_B"/>
    <property type="match status" value="1"/>
</dbReference>
<feature type="signal peptide" evidence="3">
    <location>
        <begin position="1"/>
        <end position="24"/>
    </location>
</feature>
<dbReference type="SMART" id="SM00849">
    <property type="entry name" value="Lactamase_B"/>
    <property type="match status" value="1"/>
</dbReference>
<keyword evidence="6" id="KW-1185">Reference proteome</keyword>
<dbReference type="InterPro" id="IPR008613">
    <property type="entry name" value="Excalibur_Ca-bd_domain"/>
</dbReference>
<evidence type="ECO:0000313" key="5">
    <source>
        <dbReference type="EMBL" id="OKL37033.1"/>
    </source>
</evidence>
<feature type="region of interest" description="Disordered" evidence="2">
    <location>
        <begin position="490"/>
        <end position="512"/>
    </location>
</feature>
<feature type="compositionally biased region" description="Basic and acidic residues" evidence="2">
    <location>
        <begin position="497"/>
        <end position="512"/>
    </location>
</feature>
<dbReference type="PANTHER" id="PTHR30619">
    <property type="entry name" value="DNA INTERNALIZATION/COMPETENCE PROTEIN COMEC/REC2"/>
    <property type="match status" value="1"/>
</dbReference>
<sequence length="512" mass="54981">MKKTFAFLSSAVLALGIATPFAEAASFKDVPDGYRFYEEIDYLSDAEIITGFQDGSFKPDQAVTRAQAAILIGKTFELDGTKRKTSFSDVNSSNTASGYIESAVDEGIISGFPDGTFRPGQTVSRGQLAILLTRAFELSDSASVTFKDVSSSSAAYPYIGKIIAAGITAGYPDNTYRPNTAVTRGQFAAFMARALDPYFIPGEILPPFSVNFLDVGQGDAILLGFPNGKNMLVDASRSDNAVKTALEALGVSSIDTFVATHPDADHIGGADYVIKNYGVKSVIDSGQDHTTQTYLDYLTAVQSKGAAFKLAQEGQNITLDPTVTVKVLHVDHAATDLNDGSIVLMVSYGEVDYLLTGDAGVEVETALIKKYDLDAEVLKVSHHGSETGTSQAFLNAVDPLDAILSYGETNQYGHPDSVVLNRLLNSGVDVWSTPEGTVETWTDGQDIYFEQDNSGTVPAPEPEPEPTPEPPVQTEFANCTELREVYPDGVAKGHPAYQDKMDRDNDGWACER</sequence>
<dbReference type="InterPro" id="IPR035681">
    <property type="entry name" value="ComA-like_MBL"/>
</dbReference>
<feature type="chain" id="PRO_5012886058" description="SLH domain-containing protein" evidence="3">
    <location>
        <begin position="25"/>
        <end position="512"/>
    </location>
</feature>
<dbReference type="Pfam" id="PF00395">
    <property type="entry name" value="SLH"/>
    <property type="match status" value="3"/>
</dbReference>
<dbReference type="InterPro" id="IPR001119">
    <property type="entry name" value="SLH_dom"/>
</dbReference>
<gene>
    <name evidence="5" type="ORF">BLL40_05435</name>
</gene>
<dbReference type="PANTHER" id="PTHR30619:SF7">
    <property type="entry name" value="BETA-LACTAMASE DOMAIN PROTEIN"/>
    <property type="match status" value="1"/>
</dbReference>
<dbReference type="InterPro" id="IPR001279">
    <property type="entry name" value="Metallo-B-lactamas"/>
</dbReference>
<dbReference type="RefSeq" id="WP_073710914.1">
    <property type="nucleotide sequence ID" value="NZ_MRWQ01000005.1"/>
</dbReference>
<protein>
    <recommendedName>
        <fullName evidence="4">SLH domain-containing protein</fullName>
    </recommendedName>
</protein>
<dbReference type="InterPro" id="IPR052159">
    <property type="entry name" value="Competence_DNA_uptake"/>
</dbReference>
<proteinExistence type="predicted"/>
<name>A0A1Q5P4C6_9BACI</name>
<feature type="compositionally biased region" description="Pro residues" evidence="2">
    <location>
        <begin position="459"/>
        <end position="471"/>
    </location>
</feature>
<dbReference type="Pfam" id="PF05901">
    <property type="entry name" value="Excalibur"/>
    <property type="match status" value="1"/>
</dbReference>
<dbReference type="AlphaFoldDB" id="A0A1Q5P4C6"/>
<reference evidence="5 6" key="1">
    <citation type="submission" date="2016-12" db="EMBL/GenBank/DDBJ databases">
        <title>Domibacillus sp. SAOS 44 whole genome sequencing.</title>
        <authorList>
            <person name="Verma A."/>
            <person name="Krishnamurthi S."/>
        </authorList>
    </citation>
    <scope>NUCLEOTIDE SEQUENCE [LARGE SCALE GENOMIC DNA]</scope>
    <source>
        <strain evidence="5 6">SAOS 44</strain>
    </source>
</reference>
<evidence type="ECO:0000259" key="4">
    <source>
        <dbReference type="PROSITE" id="PS51272"/>
    </source>
</evidence>
<feature type="domain" description="SLH" evidence="4">
    <location>
        <begin position="83"/>
        <end position="146"/>
    </location>
</feature>
<evidence type="ECO:0000313" key="6">
    <source>
        <dbReference type="Proteomes" id="UP000186524"/>
    </source>
</evidence>
<evidence type="ECO:0000256" key="3">
    <source>
        <dbReference type="SAM" id="SignalP"/>
    </source>
</evidence>
<comment type="caution">
    <text evidence="5">The sequence shown here is derived from an EMBL/GenBank/DDBJ whole genome shotgun (WGS) entry which is preliminary data.</text>
</comment>
<dbReference type="InterPro" id="IPR036866">
    <property type="entry name" value="RibonucZ/Hydroxyglut_hydro"/>
</dbReference>
<feature type="region of interest" description="Disordered" evidence="2">
    <location>
        <begin position="449"/>
        <end position="473"/>
    </location>
</feature>
<dbReference type="CDD" id="cd07731">
    <property type="entry name" value="ComA-like_MBL-fold"/>
    <property type="match status" value="1"/>
</dbReference>
<organism evidence="5 6">
    <name type="scientific">Domibacillus mangrovi</name>
    <dbReference type="NCBI Taxonomy" id="1714354"/>
    <lineage>
        <taxon>Bacteria</taxon>
        <taxon>Bacillati</taxon>
        <taxon>Bacillota</taxon>
        <taxon>Bacilli</taxon>
        <taxon>Bacillales</taxon>
        <taxon>Bacillaceae</taxon>
        <taxon>Domibacillus</taxon>
    </lineage>
</organism>
<feature type="domain" description="SLH" evidence="4">
    <location>
        <begin position="23"/>
        <end position="82"/>
    </location>
</feature>
<accession>A0A1Q5P4C6</accession>
<keyword evidence="1 3" id="KW-0732">Signal</keyword>
<dbReference type="EMBL" id="MRWQ01000005">
    <property type="protein sequence ID" value="OKL37033.1"/>
    <property type="molecule type" value="Genomic_DNA"/>
</dbReference>
<evidence type="ECO:0000256" key="1">
    <source>
        <dbReference type="ARBA" id="ARBA00022729"/>
    </source>
</evidence>
<dbReference type="OrthoDB" id="9761531at2"/>
<dbReference type="Gene3D" id="3.60.15.10">
    <property type="entry name" value="Ribonuclease Z/Hydroxyacylglutathione hydrolase-like"/>
    <property type="match status" value="1"/>
</dbReference>
<feature type="domain" description="SLH" evidence="4">
    <location>
        <begin position="147"/>
        <end position="205"/>
    </location>
</feature>
<dbReference type="PROSITE" id="PS51272">
    <property type="entry name" value="SLH"/>
    <property type="match status" value="3"/>
</dbReference>
<dbReference type="STRING" id="1714354.BLL40_05435"/>